<comment type="caution">
    <text evidence="2">The sequence shown here is derived from an EMBL/GenBank/DDBJ whole genome shotgun (WGS) entry which is preliminary data.</text>
</comment>
<dbReference type="EMBL" id="JAFJYC010000001">
    <property type="protein sequence ID" value="MBT9432247.1"/>
    <property type="molecule type" value="Genomic_DNA"/>
</dbReference>
<dbReference type="Gene3D" id="2.180.10.10">
    <property type="entry name" value="RHS repeat-associated core"/>
    <property type="match status" value="1"/>
</dbReference>
<accession>A0ABS5YBA1</accession>
<evidence type="ECO:0000313" key="3">
    <source>
        <dbReference type="Proteomes" id="UP000811282"/>
    </source>
</evidence>
<organism evidence="2 3">
    <name type="scientific">Candidatus Sodalis endolongispinus</name>
    <dbReference type="NCBI Taxonomy" id="2812662"/>
    <lineage>
        <taxon>Bacteria</taxon>
        <taxon>Pseudomonadati</taxon>
        <taxon>Pseudomonadota</taxon>
        <taxon>Gammaproteobacteria</taxon>
        <taxon>Enterobacterales</taxon>
        <taxon>Bruguierivoracaceae</taxon>
        <taxon>Sodalis</taxon>
    </lineage>
</organism>
<protein>
    <recommendedName>
        <fullName evidence="4">Rhs family protein</fullName>
    </recommendedName>
</protein>
<evidence type="ECO:0000256" key="1">
    <source>
        <dbReference type="SAM" id="MobiDB-lite"/>
    </source>
</evidence>
<dbReference type="InterPro" id="IPR006530">
    <property type="entry name" value="YD"/>
</dbReference>
<feature type="compositionally biased region" description="Basic and acidic residues" evidence="1">
    <location>
        <begin position="12"/>
        <end position="22"/>
    </location>
</feature>
<reference evidence="2 3" key="1">
    <citation type="journal article" date="2021" name="Genome Biol. Evol.">
        <title>The evolution of interdependence in a four-way mealybug symbiosis.</title>
        <authorList>
            <person name="Garber A.I."/>
            <person name="Kupper M."/>
            <person name="Laetsch D.R."/>
            <person name="Weldon S.R."/>
            <person name="Ladinsky M.S."/>
            <person name="Bjorkman P.J."/>
            <person name="McCutcheon J.P."/>
        </authorList>
    </citation>
    <scope>NUCLEOTIDE SEQUENCE [LARGE SCALE GENOMIC DNA]</scope>
    <source>
        <strain evidence="2">SOD</strain>
    </source>
</reference>
<name>A0ABS5YBA1_9GAMM</name>
<sequence length="229" mass="26866">MKITRTTWRQANDAKEGRERTEYNDQGLPISVTRLHPINKDGVIAKIKNDYDGLGRLCLNIDELNNTTLYTYDELNRIKKKTFPDESILNYEYTFDTNKNKKINTIFLTSSNSQKKQTLCTESVDSLDRRVEYCYDNKTHRHEYHGASKEIAKHITPQDESTYFTSNFNHSFREARTSNKKETSEINKAFINRGNCLESYQNAKKDQEYDYSAAGVLEKEIFYDPKYPF</sequence>
<keyword evidence="3" id="KW-1185">Reference proteome</keyword>
<dbReference type="NCBIfam" id="TIGR01643">
    <property type="entry name" value="YD_repeat_2x"/>
    <property type="match status" value="1"/>
</dbReference>
<evidence type="ECO:0008006" key="4">
    <source>
        <dbReference type="Google" id="ProtNLM"/>
    </source>
</evidence>
<dbReference type="Proteomes" id="UP000811282">
    <property type="component" value="Unassembled WGS sequence"/>
</dbReference>
<evidence type="ECO:0000313" key="2">
    <source>
        <dbReference type="EMBL" id="MBT9432247.1"/>
    </source>
</evidence>
<feature type="compositionally biased region" description="Polar residues" evidence="1">
    <location>
        <begin position="1"/>
        <end position="10"/>
    </location>
</feature>
<gene>
    <name evidence="2" type="ORF">JZM24_09135</name>
</gene>
<feature type="region of interest" description="Disordered" evidence="1">
    <location>
        <begin position="1"/>
        <end position="22"/>
    </location>
</feature>
<proteinExistence type="predicted"/>